<dbReference type="AlphaFoldDB" id="A0A376G7S8"/>
<gene>
    <name evidence="3 6" type="primary">ureB</name>
    <name evidence="5" type="ORF">FH779_06240</name>
    <name evidence="4" type="ORF">HX095_09640</name>
    <name evidence="6" type="ORF">NCTC13456_01770</name>
</gene>
<dbReference type="FunFam" id="2.10.150.10:FF:000001">
    <property type="entry name" value="Urease subunit beta"/>
    <property type="match status" value="1"/>
</dbReference>
<proteinExistence type="inferred from homology"/>
<evidence type="ECO:0000313" key="8">
    <source>
        <dbReference type="Proteomes" id="UP000510643"/>
    </source>
</evidence>
<dbReference type="InterPro" id="IPR050069">
    <property type="entry name" value="Urease_subunit"/>
</dbReference>
<dbReference type="EMBL" id="CP040908">
    <property type="protein sequence ID" value="QLL57701.1"/>
    <property type="molecule type" value="Genomic_DNA"/>
</dbReference>
<evidence type="ECO:0000313" key="6">
    <source>
        <dbReference type="EMBL" id="STD55790.1"/>
    </source>
</evidence>
<accession>A0A376G7S8</accession>
<comment type="subcellular location">
    <subcellularLocation>
        <location evidence="3">Cytoplasm</location>
    </subcellularLocation>
</comment>
<name>A0A376G7S8_9FLAO</name>
<dbReference type="GeneID" id="78401047"/>
<protein>
    <recommendedName>
        <fullName evidence="3">Urease subunit beta</fullName>
        <ecNumber evidence="3">3.5.1.5</ecNumber>
    </recommendedName>
    <alternativeName>
        <fullName evidence="3">Urea amidohydrolase subunit beta</fullName>
    </alternativeName>
</protein>
<evidence type="ECO:0000256" key="2">
    <source>
        <dbReference type="ARBA" id="ARBA00047778"/>
    </source>
</evidence>
<organism evidence="6 7">
    <name type="scientific">Empedobacter falsenii</name>
    <dbReference type="NCBI Taxonomy" id="343874"/>
    <lineage>
        <taxon>Bacteria</taxon>
        <taxon>Pseudomonadati</taxon>
        <taxon>Bacteroidota</taxon>
        <taxon>Flavobacteriia</taxon>
        <taxon>Flavobacteriales</taxon>
        <taxon>Weeksellaceae</taxon>
        <taxon>Empedobacter</taxon>
    </lineage>
</organism>
<dbReference type="OrthoDB" id="9797217at2"/>
<sequence>MIPGEIFVKEGTIVCNEGRDTVKINVINTGDRPIQVGSHFHFFEVNKAMLFDREAAFGKRLNIISSTAIRFEPGEEKEVELVEIAGDKKMYGFSNLVQGSIESDEQKQQALENMKSHNFKSL</sequence>
<keyword evidence="8" id="KW-1185">Reference proteome</keyword>
<comment type="similarity">
    <text evidence="3">Belongs to the urease beta subunit family.</text>
</comment>
<dbReference type="Pfam" id="PF00699">
    <property type="entry name" value="Urease_beta"/>
    <property type="match status" value="1"/>
</dbReference>
<dbReference type="KEGG" id="efal:FH779_06240"/>
<dbReference type="SUPFAM" id="SSF51278">
    <property type="entry name" value="Urease, beta-subunit"/>
    <property type="match status" value="1"/>
</dbReference>
<evidence type="ECO:0000313" key="5">
    <source>
        <dbReference type="EMBL" id="QLL57701.1"/>
    </source>
</evidence>
<dbReference type="GO" id="GO:0035550">
    <property type="term" value="C:urease complex"/>
    <property type="evidence" value="ECO:0007669"/>
    <property type="project" value="InterPro"/>
</dbReference>
<dbReference type="PANTHER" id="PTHR33569">
    <property type="entry name" value="UREASE"/>
    <property type="match status" value="1"/>
</dbReference>
<dbReference type="InterPro" id="IPR002019">
    <property type="entry name" value="Urease_beta-like"/>
</dbReference>
<reference evidence="5 8" key="2">
    <citation type="submission" date="2019-06" db="EMBL/GenBank/DDBJ databases">
        <title>Emergence of pandrug resistant Empedobacter falsenii in China.</title>
        <authorList>
            <person name="Dong N."/>
            <person name="Chen S."/>
            <person name="Zhang R."/>
        </authorList>
    </citation>
    <scope>NUCLEOTIDE SEQUENCE [LARGE SCALE GENOMIC DNA]</scope>
    <source>
        <strain evidence="5 8">1681-1</strain>
    </source>
</reference>
<comment type="pathway">
    <text evidence="3">Nitrogen metabolism; urea degradation; CO(2) and NH(3) from urea (urease route): step 1/1.</text>
</comment>
<dbReference type="GO" id="GO:0009039">
    <property type="term" value="F:urease activity"/>
    <property type="evidence" value="ECO:0007669"/>
    <property type="project" value="UniProtKB-UniRule"/>
</dbReference>
<dbReference type="NCBIfam" id="NF009682">
    <property type="entry name" value="PRK13203.1"/>
    <property type="match status" value="1"/>
</dbReference>
<dbReference type="STRING" id="343874.GCA_000805695_01866"/>
<dbReference type="InterPro" id="IPR036461">
    <property type="entry name" value="Urease_betasu_sf"/>
</dbReference>
<comment type="catalytic activity">
    <reaction evidence="2 3">
        <text>urea + 2 H2O + H(+) = hydrogencarbonate + 2 NH4(+)</text>
        <dbReference type="Rhea" id="RHEA:20557"/>
        <dbReference type="ChEBI" id="CHEBI:15377"/>
        <dbReference type="ChEBI" id="CHEBI:15378"/>
        <dbReference type="ChEBI" id="CHEBI:16199"/>
        <dbReference type="ChEBI" id="CHEBI:17544"/>
        <dbReference type="ChEBI" id="CHEBI:28938"/>
        <dbReference type="EC" id="3.5.1.5"/>
    </reaction>
</comment>
<evidence type="ECO:0000256" key="3">
    <source>
        <dbReference type="HAMAP-Rule" id="MF_01954"/>
    </source>
</evidence>
<dbReference type="CDD" id="cd00407">
    <property type="entry name" value="Urease_beta"/>
    <property type="match status" value="1"/>
</dbReference>
<reference evidence="4" key="3">
    <citation type="submission" date="2020-06" db="EMBL/GenBank/DDBJ databases">
        <authorList>
            <person name="Dong N."/>
        </authorList>
    </citation>
    <scope>NUCLEOTIDE SEQUENCE</scope>
    <source>
        <strain evidence="4">210</strain>
    </source>
</reference>
<dbReference type="RefSeq" id="WP_038336652.1">
    <property type="nucleotide sequence ID" value="NZ_CP040908.1"/>
</dbReference>
<dbReference type="EC" id="3.5.1.5" evidence="3"/>
<evidence type="ECO:0000313" key="7">
    <source>
        <dbReference type="Proteomes" id="UP000254737"/>
    </source>
</evidence>
<dbReference type="Proteomes" id="UP001173578">
    <property type="component" value="Unassembled WGS sequence"/>
</dbReference>
<dbReference type="UniPathway" id="UPA00258">
    <property type="reaction ID" value="UER00370"/>
</dbReference>
<dbReference type="EMBL" id="JACALR010000004">
    <property type="protein sequence ID" value="MDM1551476.1"/>
    <property type="molecule type" value="Genomic_DNA"/>
</dbReference>
<reference evidence="4" key="4">
    <citation type="journal article" date="2022" name="Sci. Total Environ.">
        <title>Prevalence, transmission, and molecular epidemiology of tet(X)-positive bacteria among humans, animals, and environmental niches in China: An epidemiological, and genomic-based study.</title>
        <authorList>
            <person name="Dong N."/>
            <person name="Zeng Y."/>
            <person name="Cai C."/>
            <person name="Sun C."/>
            <person name="Lu J."/>
            <person name="Liu C."/>
            <person name="Zhou H."/>
            <person name="Sun Q."/>
            <person name="Shu L."/>
            <person name="Wang H."/>
            <person name="Wang Y."/>
            <person name="Wang S."/>
            <person name="Wu C."/>
            <person name="Chan E.W."/>
            <person name="Chen G."/>
            <person name="Shen Z."/>
            <person name="Chen S."/>
            <person name="Zhang R."/>
        </authorList>
    </citation>
    <scope>NUCLEOTIDE SEQUENCE</scope>
    <source>
        <strain evidence="4">210</strain>
    </source>
</reference>
<dbReference type="Gene3D" id="2.10.150.10">
    <property type="entry name" value="Urease, beta subunit"/>
    <property type="match status" value="1"/>
</dbReference>
<evidence type="ECO:0000313" key="4">
    <source>
        <dbReference type="EMBL" id="MDM1551476.1"/>
    </source>
</evidence>
<dbReference type="HAMAP" id="MF_01954">
    <property type="entry name" value="Urease_beta"/>
    <property type="match status" value="1"/>
</dbReference>
<evidence type="ECO:0000256" key="1">
    <source>
        <dbReference type="ARBA" id="ARBA00022801"/>
    </source>
</evidence>
<dbReference type="EMBL" id="UFXS01000001">
    <property type="protein sequence ID" value="STD55790.1"/>
    <property type="molecule type" value="Genomic_DNA"/>
</dbReference>
<dbReference type="GO" id="GO:0043419">
    <property type="term" value="P:urea catabolic process"/>
    <property type="evidence" value="ECO:0007669"/>
    <property type="project" value="UniProtKB-UniRule"/>
</dbReference>
<keyword evidence="3" id="KW-0963">Cytoplasm</keyword>
<keyword evidence="1 3" id="KW-0378">Hydrolase</keyword>
<dbReference type="Proteomes" id="UP000510643">
    <property type="component" value="Chromosome"/>
</dbReference>
<comment type="subunit">
    <text evidence="3">Heterotrimer of UreA (gamma), UreB (beta) and UreC (alpha) subunits. Three heterotrimers associate to form the active enzyme.</text>
</comment>
<dbReference type="PANTHER" id="PTHR33569:SF1">
    <property type="entry name" value="UREASE"/>
    <property type="match status" value="1"/>
</dbReference>
<dbReference type="Proteomes" id="UP000254737">
    <property type="component" value="Unassembled WGS sequence"/>
</dbReference>
<dbReference type="NCBIfam" id="TIGR00192">
    <property type="entry name" value="urease_beta"/>
    <property type="match status" value="1"/>
</dbReference>
<reference evidence="6 7" key="1">
    <citation type="submission" date="2018-06" db="EMBL/GenBank/DDBJ databases">
        <authorList>
            <consortium name="Pathogen Informatics"/>
            <person name="Doyle S."/>
        </authorList>
    </citation>
    <scope>NUCLEOTIDE SEQUENCE [LARGE SCALE GENOMIC DNA]</scope>
    <source>
        <strain evidence="6 7">NCTC13456</strain>
    </source>
</reference>